<evidence type="ECO:0008006" key="3">
    <source>
        <dbReference type="Google" id="ProtNLM"/>
    </source>
</evidence>
<sequence>MKNIIFLIVGILISINVAASSQSGYIDISQSNIQLISNGEDSRLFINGVTMEDSVCDIKNYPVILFSNNPIAKEMYSMILAAKAAGRQINLVAGACVDLAGKGTTYPSVNSVYMK</sequence>
<evidence type="ECO:0000313" key="2">
    <source>
        <dbReference type="Proteomes" id="UP001321520"/>
    </source>
</evidence>
<organism evidence="1 2">
    <name type="scientific">Microbulbifer spongiae</name>
    <dbReference type="NCBI Taxonomy" id="2944933"/>
    <lineage>
        <taxon>Bacteria</taxon>
        <taxon>Pseudomonadati</taxon>
        <taxon>Pseudomonadota</taxon>
        <taxon>Gammaproteobacteria</taxon>
        <taxon>Cellvibrionales</taxon>
        <taxon>Microbulbiferaceae</taxon>
        <taxon>Microbulbifer</taxon>
    </lineage>
</organism>
<protein>
    <recommendedName>
        <fullName evidence="3">DUF3718 domain-containing protein</fullName>
    </recommendedName>
</protein>
<reference evidence="1 2" key="1">
    <citation type="submission" date="2022-05" db="EMBL/GenBank/DDBJ databases">
        <title>Microbulbifer sp. nov., isolated from sponge.</title>
        <authorList>
            <person name="Gao L."/>
        </authorList>
    </citation>
    <scope>NUCLEOTIDE SEQUENCE [LARGE SCALE GENOMIC DNA]</scope>
    <source>
        <strain evidence="1 2">MI-G</strain>
    </source>
</reference>
<proteinExistence type="predicted"/>
<accession>A0ABY9EHE1</accession>
<dbReference type="EMBL" id="CP098023">
    <property type="protein sequence ID" value="WKD51119.1"/>
    <property type="molecule type" value="Genomic_DNA"/>
</dbReference>
<name>A0ABY9EHE1_9GAMM</name>
<keyword evidence="2" id="KW-1185">Reference proteome</keyword>
<dbReference type="RefSeq" id="WP_301418085.1">
    <property type="nucleotide sequence ID" value="NZ_CP098023.1"/>
</dbReference>
<evidence type="ECO:0000313" key="1">
    <source>
        <dbReference type="EMBL" id="WKD51119.1"/>
    </source>
</evidence>
<dbReference type="Proteomes" id="UP001321520">
    <property type="component" value="Chromosome"/>
</dbReference>
<gene>
    <name evidence="1" type="ORF">M8T91_06790</name>
</gene>